<dbReference type="RefSeq" id="XP_040696065.1">
    <property type="nucleotide sequence ID" value="XM_040848434.1"/>
</dbReference>
<evidence type="ECO:0008006" key="3">
    <source>
        <dbReference type="Google" id="ProtNLM"/>
    </source>
</evidence>
<keyword evidence="2" id="KW-1185">Reference proteome</keyword>
<evidence type="ECO:0000313" key="1">
    <source>
        <dbReference type="EMBL" id="OJJ52259.1"/>
    </source>
</evidence>
<protein>
    <recommendedName>
        <fullName evidence="3">Hypervirulence associated protein TUDOR domain-containing protein</fullName>
    </recommendedName>
</protein>
<name>A0A1L9SYL3_9EURO</name>
<gene>
    <name evidence="1" type="ORF">ASPSYDRAFT_52147</name>
</gene>
<proteinExistence type="predicted"/>
<sequence length="76" mass="8539">MPYYQQGHRVQYSLFSKSATERADGFGTIVNIITTPTAQPDRVLCASKDKHMYEIQDEKSGATFLLGEHNIFGLKS</sequence>
<dbReference type="EMBL" id="KV878603">
    <property type="protein sequence ID" value="OJJ52259.1"/>
    <property type="molecule type" value="Genomic_DNA"/>
</dbReference>
<organism evidence="1 2">
    <name type="scientific">Aspergillus sydowii CBS 593.65</name>
    <dbReference type="NCBI Taxonomy" id="1036612"/>
    <lineage>
        <taxon>Eukaryota</taxon>
        <taxon>Fungi</taxon>
        <taxon>Dikarya</taxon>
        <taxon>Ascomycota</taxon>
        <taxon>Pezizomycotina</taxon>
        <taxon>Eurotiomycetes</taxon>
        <taxon>Eurotiomycetidae</taxon>
        <taxon>Eurotiales</taxon>
        <taxon>Aspergillaceae</taxon>
        <taxon>Aspergillus</taxon>
        <taxon>Aspergillus subgen. Nidulantes</taxon>
    </lineage>
</organism>
<reference evidence="2" key="1">
    <citation type="journal article" date="2017" name="Genome Biol.">
        <title>Comparative genomics reveals high biological diversity and specific adaptations in the industrially and medically important fungal genus Aspergillus.</title>
        <authorList>
            <person name="de Vries R.P."/>
            <person name="Riley R."/>
            <person name="Wiebenga A."/>
            <person name="Aguilar-Osorio G."/>
            <person name="Amillis S."/>
            <person name="Uchima C.A."/>
            <person name="Anderluh G."/>
            <person name="Asadollahi M."/>
            <person name="Askin M."/>
            <person name="Barry K."/>
            <person name="Battaglia E."/>
            <person name="Bayram O."/>
            <person name="Benocci T."/>
            <person name="Braus-Stromeyer S.A."/>
            <person name="Caldana C."/>
            <person name="Canovas D."/>
            <person name="Cerqueira G.C."/>
            <person name="Chen F."/>
            <person name="Chen W."/>
            <person name="Choi C."/>
            <person name="Clum A."/>
            <person name="Dos Santos R.A."/>
            <person name="Damasio A.R."/>
            <person name="Diallinas G."/>
            <person name="Emri T."/>
            <person name="Fekete E."/>
            <person name="Flipphi M."/>
            <person name="Freyberg S."/>
            <person name="Gallo A."/>
            <person name="Gournas C."/>
            <person name="Habgood R."/>
            <person name="Hainaut M."/>
            <person name="Harispe M.L."/>
            <person name="Henrissat B."/>
            <person name="Hilden K.S."/>
            <person name="Hope R."/>
            <person name="Hossain A."/>
            <person name="Karabika E."/>
            <person name="Karaffa L."/>
            <person name="Karanyi Z."/>
            <person name="Krasevec N."/>
            <person name="Kuo A."/>
            <person name="Kusch H."/>
            <person name="LaButti K."/>
            <person name="Lagendijk E.L."/>
            <person name="Lapidus A."/>
            <person name="Levasseur A."/>
            <person name="Lindquist E."/>
            <person name="Lipzen A."/>
            <person name="Logrieco A.F."/>
            <person name="MacCabe A."/>
            <person name="Maekelae M.R."/>
            <person name="Malavazi I."/>
            <person name="Melin P."/>
            <person name="Meyer V."/>
            <person name="Mielnichuk N."/>
            <person name="Miskei M."/>
            <person name="Molnar A.P."/>
            <person name="Mule G."/>
            <person name="Ngan C.Y."/>
            <person name="Orejas M."/>
            <person name="Orosz E."/>
            <person name="Ouedraogo J.P."/>
            <person name="Overkamp K.M."/>
            <person name="Park H.-S."/>
            <person name="Perrone G."/>
            <person name="Piumi F."/>
            <person name="Punt P.J."/>
            <person name="Ram A.F."/>
            <person name="Ramon A."/>
            <person name="Rauscher S."/>
            <person name="Record E."/>
            <person name="Riano-Pachon D.M."/>
            <person name="Robert V."/>
            <person name="Roehrig J."/>
            <person name="Ruller R."/>
            <person name="Salamov A."/>
            <person name="Salih N.S."/>
            <person name="Samson R.A."/>
            <person name="Sandor E."/>
            <person name="Sanguinetti M."/>
            <person name="Schuetze T."/>
            <person name="Sepcic K."/>
            <person name="Shelest E."/>
            <person name="Sherlock G."/>
            <person name="Sophianopoulou V."/>
            <person name="Squina F.M."/>
            <person name="Sun H."/>
            <person name="Susca A."/>
            <person name="Todd R.B."/>
            <person name="Tsang A."/>
            <person name="Unkles S.E."/>
            <person name="van de Wiele N."/>
            <person name="van Rossen-Uffink D."/>
            <person name="Oliveira J.V."/>
            <person name="Vesth T.C."/>
            <person name="Visser J."/>
            <person name="Yu J.-H."/>
            <person name="Zhou M."/>
            <person name="Andersen M.R."/>
            <person name="Archer D.B."/>
            <person name="Baker S.E."/>
            <person name="Benoit I."/>
            <person name="Brakhage A.A."/>
            <person name="Braus G.H."/>
            <person name="Fischer R."/>
            <person name="Frisvad J.C."/>
            <person name="Goldman G.H."/>
            <person name="Houbraken J."/>
            <person name="Oakley B."/>
            <person name="Pocsi I."/>
            <person name="Scazzocchio C."/>
            <person name="Seiboth B."/>
            <person name="vanKuyk P.A."/>
            <person name="Wortman J."/>
            <person name="Dyer P.S."/>
            <person name="Grigoriev I.V."/>
        </authorList>
    </citation>
    <scope>NUCLEOTIDE SEQUENCE [LARGE SCALE GENOMIC DNA]</scope>
    <source>
        <strain evidence="2">CBS 593.65</strain>
    </source>
</reference>
<dbReference type="Proteomes" id="UP000184356">
    <property type="component" value="Unassembled WGS sequence"/>
</dbReference>
<evidence type="ECO:0000313" key="2">
    <source>
        <dbReference type="Proteomes" id="UP000184356"/>
    </source>
</evidence>
<dbReference type="VEuPathDB" id="FungiDB:ASPSYDRAFT_52147"/>
<accession>A0A1L9SYL3</accession>
<dbReference type="GeneID" id="63764507"/>
<dbReference type="AlphaFoldDB" id="A0A1L9SYL3"/>